<gene>
    <name evidence="7" type="ORF">MFIFM68171_02877</name>
</gene>
<dbReference type="PANTHER" id="PTHR24305:SF210">
    <property type="entry name" value="CYTOCHROME P450 MONOOXYGENASE ASQL-RELATED"/>
    <property type="match status" value="1"/>
</dbReference>
<dbReference type="PROSITE" id="PS00086">
    <property type="entry name" value="CYTOCHROME_P450"/>
    <property type="match status" value="1"/>
</dbReference>
<dbReference type="Pfam" id="PF00067">
    <property type="entry name" value="p450"/>
    <property type="match status" value="1"/>
</dbReference>
<evidence type="ECO:0000256" key="1">
    <source>
        <dbReference type="ARBA" id="ARBA00001971"/>
    </source>
</evidence>
<comment type="similarity">
    <text evidence="2 6">Belongs to the cytochrome P450 family.</text>
</comment>
<dbReference type="GeneID" id="98173622"/>
<dbReference type="RefSeq" id="XP_070914400.1">
    <property type="nucleotide sequence ID" value="XM_071058299.1"/>
</dbReference>
<dbReference type="Proteomes" id="UP001628179">
    <property type="component" value="Unassembled WGS sequence"/>
</dbReference>
<dbReference type="EMBL" id="BAAFSV010000002">
    <property type="protein sequence ID" value="GAB1312667.1"/>
    <property type="molecule type" value="Genomic_DNA"/>
</dbReference>
<comment type="cofactor">
    <cofactor evidence="1">
        <name>heme</name>
        <dbReference type="ChEBI" id="CHEBI:30413"/>
    </cofactor>
</comment>
<keyword evidence="6" id="KW-0560">Oxidoreductase</keyword>
<dbReference type="InterPro" id="IPR001128">
    <property type="entry name" value="Cyt_P450"/>
</dbReference>
<protein>
    <submittedName>
        <fullName evidence="7">Benzoate 4-monooxygenase cytochrome P450</fullName>
    </submittedName>
</protein>
<dbReference type="PANTHER" id="PTHR24305">
    <property type="entry name" value="CYTOCHROME P450"/>
    <property type="match status" value="1"/>
</dbReference>
<keyword evidence="3 6" id="KW-0349">Heme</keyword>
<dbReference type="InterPro" id="IPR036396">
    <property type="entry name" value="Cyt_P450_sf"/>
</dbReference>
<dbReference type="InterPro" id="IPR017972">
    <property type="entry name" value="Cyt_P450_CS"/>
</dbReference>
<dbReference type="InterPro" id="IPR002401">
    <property type="entry name" value="Cyt_P450_E_grp-I"/>
</dbReference>
<evidence type="ECO:0000313" key="7">
    <source>
        <dbReference type="EMBL" id="GAB1312667.1"/>
    </source>
</evidence>
<keyword evidence="5 6" id="KW-0408">Iron</keyword>
<dbReference type="SUPFAM" id="SSF48264">
    <property type="entry name" value="Cytochrome P450"/>
    <property type="match status" value="1"/>
</dbReference>
<sequence>MASVLQAPLEFAAHVTTVQWATLALGAVSLYASARCFYHLYLHPASRFPGPKLAAISNIWYAYHWVTGKYPMAIAKALEKYGDVVRIGPNELAFITPKAASDIYASHTKHIEHFPKANFIDLGGGDKGLTWETDPAKHRAIAKMIAPAFSVKAIKSKEPMMHKYVDLFVRKMSEVGSREGGIELRMWTDWVALDISAELAYGREMQQVEQAKSAPFLDALWSANFFIAIHQTSHKFPLLSPLQYAFLPPGTAMSELRVRRLNRAEFERRIARRGETKHADHFDQLLGASAPAPTAKQKTHLGVVAGQLLVAGYEPISSQFLCTIMFSLQEPALHRRLVDEIRGAFARYDDITPDALAALPLLHAALLETLRLTVIGGGGLPRVSPGATVDGHHIPRGVGVQYAHWAFTRSPRYFREPRCFRPQRWLPADHPAWDPAFADDATDQFFPFSQGPRACPGMGLAWRETRLFVAKVLWSFDVEPLPGQQPVVFEDAFRMYGMWSKPQFWVRLLPRQETTT</sequence>
<evidence type="ECO:0000256" key="4">
    <source>
        <dbReference type="ARBA" id="ARBA00022723"/>
    </source>
</evidence>
<organism evidence="7 8">
    <name type="scientific">Madurella fahalii</name>
    <dbReference type="NCBI Taxonomy" id="1157608"/>
    <lineage>
        <taxon>Eukaryota</taxon>
        <taxon>Fungi</taxon>
        <taxon>Dikarya</taxon>
        <taxon>Ascomycota</taxon>
        <taxon>Pezizomycotina</taxon>
        <taxon>Sordariomycetes</taxon>
        <taxon>Sordariomycetidae</taxon>
        <taxon>Sordariales</taxon>
        <taxon>Sordariales incertae sedis</taxon>
        <taxon>Madurella</taxon>
    </lineage>
</organism>
<evidence type="ECO:0000256" key="3">
    <source>
        <dbReference type="ARBA" id="ARBA00022617"/>
    </source>
</evidence>
<evidence type="ECO:0000256" key="2">
    <source>
        <dbReference type="ARBA" id="ARBA00010617"/>
    </source>
</evidence>
<dbReference type="InterPro" id="IPR050121">
    <property type="entry name" value="Cytochrome_P450_monoxygenase"/>
</dbReference>
<dbReference type="PRINTS" id="PR00463">
    <property type="entry name" value="EP450I"/>
</dbReference>
<keyword evidence="8" id="KW-1185">Reference proteome</keyword>
<evidence type="ECO:0000256" key="5">
    <source>
        <dbReference type="ARBA" id="ARBA00023004"/>
    </source>
</evidence>
<keyword evidence="6" id="KW-0503">Monooxygenase</keyword>
<proteinExistence type="inferred from homology"/>
<evidence type="ECO:0000313" key="8">
    <source>
        <dbReference type="Proteomes" id="UP001628179"/>
    </source>
</evidence>
<evidence type="ECO:0000256" key="6">
    <source>
        <dbReference type="RuleBase" id="RU000461"/>
    </source>
</evidence>
<comment type="caution">
    <text evidence="7">The sequence shown here is derived from an EMBL/GenBank/DDBJ whole genome shotgun (WGS) entry which is preliminary data.</text>
</comment>
<name>A0ABQ0G4I0_9PEZI</name>
<dbReference type="Gene3D" id="1.10.630.10">
    <property type="entry name" value="Cytochrome P450"/>
    <property type="match status" value="1"/>
</dbReference>
<keyword evidence="4 6" id="KW-0479">Metal-binding</keyword>
<accession>A0ABQ0G4I0</accession>
<reference evidence="7 8" key="1">
    <citation type="submission" date="2024-09" db="EMBL/GenBank/DDBJ databases">
        <title>Itraconazole resistance in Madurella fahalii resulting from another homologue of gene encoding cytochrome P450 14-alpha sterol demethylase (CYP51).</title>
        <authorList>
            <person name="Yoshioka I."/>
            <person name="Fahal A.H."/>
            <person name="Kaneko S."/>
            <person name="Yaguchi T."/>
        </authorList>
    </citation>
    <scope>NUCLEOTIDE SEQUENCE [LARGE SCALE GENOMIC DNA]</scope>
    <source>
        <strain evidence="7 8">IFM 68171</strain>
    </source>
</reference>